<feature type="region of interest" description="Disordered" evidence="1">
    <location>
        <begin position="1"/>
        <end position="37"/>
    </location>
</feature>
<proteinExistence type="predicted"/>
<dbReference type="AlphaFoldDB" id="B9BQC6"/>
<protein>
    <submittedName>
        <fullName evidence="2">Uncharacterized protein</fullName>
    </submittedName>
</protein>
<evidence type="ECO:0000256" key="1">
    <source>
        <dbReference type="SAM" id="MobiDB-lite"/>
    </source>
</evidence>
<accession>B9BQC6</accession>
<evidence type="ECO:0000313" key="3">
    <source>
        <dbReference type="Proteomes" id="UP000004535"/>
    </source>
</evidence>
<organism evidence="2 3">
    <name type="scientific">Burkholderia multivorans CGD2</name>
    <dbReference type="NCBI Taxonomy" id="513052"/>
    <lineage>
        <taxon>Bacteria</taxon>
        <taxon>Pseudomonadati</taxon>
        <taxon>Pseudomonadota</taxon>
        <taxon>Betaproteobacteria</taxon>
        <taxon>Burkholderiales</taxon>
        <taxon>Burkholderiaceae</taxon>
        <taxon>Burkholderia</taxon>
        <taxon>Burkholderia cepacia complex</taxon>
    </lineage>
</organism>
<name>B9BQC6_9BURK</name>
<comment type="caution">
    <text evidence="2">The sequence shown here is derived from an EMBL/GenBank/DDBJ whole genome shotgun (WGS) entry which is preliminary data.</text>
</comment>
<evidence type="ECO:0000313" key="2">
    <source>
        <dbReference type="EMBL" id="EEE06821.1"/>
    </source>
</evidence>
<dbReference type="Proteomes" id="UP000004535">
    <property type="component" value="Unassembled WGS sequence"/>
</dbReference>
<gene>
    <name evidence="2" type="ORF">BURMUCGD2_1244</name>
</gene>
<dbReference type="EMBL" id="ACFC01000005">
    <property type="protein sequence ID" value="EEE06821.1"/>
    <property type="molecule type" value="Genomic_DNA"/>
</dbReference>
<reference evidence="2 3" key="1">
    <citation type="journal article" date="2012" name="J. Bacteriol.">
        <title>Draft Genome Sequence Determination for Cystic Fibrosis and Chronic Granulomatous Disease Burkholderia multivorans Isolates.</title>
        <authorList>
            <person name="Varga J.J."/>
            <person name="Losada L."/>
            <person name="Zelazny A.M."/>
            <person name="Brinkac L."/>
            <person name="Harkins D."/>
            <person name="Radune D."/>
            <person name="Hostetler J."/>
            <person name="Sampaio E.P."/>
            <person name="Ronning C.M."/>
            <person name="Nierman W.C."/>
            <person name="Greenberg D.E."/>
            <person name="Holland S.M."/>
            <person name="Goldberg J.B."/>
        </authorList>
    </citation>
    <scope>NUCLEOTIDE SEQUENCE [LARGE SCALE GENOMIC DNA]</scope>
    <source>
        <strain evidence="2 3">CGD2</strain>
    </source>
</reference>
<feature type="compositionally biased region" description="Polar residues" evidence="1">
    <location>
        <begin position="27"/>
        <end position="37"/>
    </location>
</feature>
<sequence>MSALPERFCPPGRDGTHALAHAHPAASTRSARSTFLD</sequence>